<keyword evidence="5" id="KW-1185">Reference proteome</keyword>
<evidence type="ECO:0000313" key="5">
    <source>
        <dbReference type="Proteomes" id="UP001222325"/>
    </source>
</evidence>
<dbReference type="EMBL" id="JARJCN010000118">
    <property type="protein sequence ID" value="KAJ7073287.1"/>
    <property type="molecule type" value="Genomic_DNA"/>
</dbReference>
<evidence type="ECO:0000256" key="2">
    <source>
        <dbReference type="SAM" id="MobiDB-lite"/>
    </source>
</evidence>
<feature type="region of interest" description="Disordered" evidence="2">
    <location>
        <begin position="224"/>
        <end position="243"/>
    </location>
</feature>
<dbReference type="InterPro" id="IPR050734">
    <property type="entry name" value="PIH1/Kintoun_subfamily"/>
</dbReference>
<proteinExistence type="inferred from homology"/>
<gene>
    <name evidence="4" type="ORF">B0H15DRAFT_869441</name>
</gene>
<evidence type="ECO:0000313" key="4">
    <source>
        <dbReference type="EMBL" id="KAJ7073287.1"/>
    </source>
</evidence>
<reference evidence="4" key="1">
    <citation type="submission" date="2023-03" db="EMBL/GenBank/DDBJ databases">
        <title>Massive genome expansion in bonnet fungi (Mycena s.s.) driven by repeated elements and novel gene families across ecological guilds.</title>
        <authorList>
            <consortium name="Lawrence Berkeley National Laboratory"/>
            <person name="Harder C.B."/>
            <person name="Miyauchi S."/>
            <person name="Viragh M."/>
            <person name="Kuo A."/>
            <person name="Thoen E."/>
            <person name="Andreopoulos B."/>
            <person name="Lu D."/>
            <person name="Skrede I."/>
            <person name="Drula E."/>
            <person name="Henrissat B."/>
            <person name="Morin E."/>
            <person name="Kohler A."/>
            <person name="Barry K."/>
            <person name="LaButti K."/>
            <person name="Morin E."/>
            <person name="Salamov A."/>
            <person name="Lipzen A."/>
            <person name="Mereny Z."/>
            <person name="Hegedus B."/>
            <person name="Baldrian P."/>
            <person name="Stursova M."/>
            <person name="Weitz H."/>
            <person name="Taylor A."/>
            <person name="Grigoriev I.V."/>
            <person name="Nagy L.G."/>
            <person name="Martin F."/>
            <person name="Kauserud H."/>
        </authorList>
    </citation>
    <scope>NUCLEOTIDE SEQUENCE</scope>
    <source>
        <strain evidence="4">CBHHK173m</strain>
    </source>
</reference>
<evidence type="ECO:0000256" key="1">
    <source>
        <dbReference type="ARBA" id="ARBA00008511"/>
    </source>
</evidence>
<dbReference type="PANTHER" id="PTHR22997:SF0">
    <property type="entry name" value="PIH1 DOMAIN-CONTAINING PROTEIN 1"/>
    <property type="match status" value="1"/>
</dbReference>
<dbReference type="GO" id="GO:0005737">
    <property type="term" value="C:cytoplasm"/>
    <property type="evidence" value="ECO:0007669"/>
    <property type="project" value="TreeGrafter"/>
</dbReference>
<name>A0AAD6XEE6_9AGAR</name>
<sequence>MATNVPIQLNPSPGFCLKSATVQPATLKIPPAARPGPNSLEPQATSIQIPKGLKIFVNVAWDKSVPPPPEGNEQAIQRAMCAEDDLDHFNPDAWFVPVVVSDARQDTDKAGKPSLVFDCIFHSSIRSRSVRDAVFKTFIQELALQRIEAQTSLILSRQISSPNIASKGKLHPRTVLIPASFFSSSGPAPPKKPLIEEVVPAGVISTSGGKTDAPAKGILKPTAASSVTRPTVPPSPGVTSRPTWNWTKAEQGALEITIAVPLLTRALVAQTTLELEERRFILTLPNKQSLDVNFGVSDAEIVVLSHQAPETQFSASESQGPGHAALMLKRERPLDVDNATAEWRVAEGVLVVTA</sequence>
<organism evidence="4 5">
    <name type="scientific">Mycena belliarum</name>
    <dbReference type="NCBI Taxonomy" id="1033014"/>
    <lineage>
        <taxon>Eukaryota</taxon>
        <taxon>Fungi</taxon>
        <taxon>Dikarya</taxon>
        <taxon>Basidiomycota</taxon>
        <taxon>Agaricomycotina</taxon>
        <taxon>Agaricomycetes</taxon>
        <taxon>Agaricomycetidae</taxon>
        <taxon>Agaricales</taxon>
        <taxon>Marasmiineae</taxon>
        <taxon>Mycenaceae</taxon>
        <taxon>Mycena</taxon>
    </lineage>
</organism>
<accession>A0AAD6XEE6</accession>
<evidence type="ECO:0000259" key="3">
    <source>
        <dbReference type="Pfam" id="PF08190"/>
    </source>
</evidence>
<dbReference type="AlphaFoldDB" id="A0AAD6XEE6"/>
<protein>
    <submittedName>
        <fullName evidence="4">Pre-RNA processing PIH1/Nop17-domain-containing protein</fullName>
    </submittedName>
</protein>
<comment type="similarity">
    <text evidence="1">Belongs to the PIH1 family.</text>
</comment>
<comment type="caution">
    <text evidence="4">The sequence shown here is derived from an EMBL/GenBank/DDBJ whole genome shotgun (WGS) entry which is preliminary data.</text>
</comment>
<dbReference type="InterPro" id="IPR012981">
    <property type="entry name" value="PIH1_N"/>
</dbReference>
<feature type="domain" description="PIH1 N-terminal" evidence="3">
    <location>
        <begin position="51"/>
        <end position="175"/>
    </location>
</feature>
<dbReference type="PANTHER" id="PTHR22997">
    <property type="entry name" value="PIH1 DOMAIN-CONTAINING PROTEIN 1"/>
    <property type="match status" value="1"/>
</dbReference>
<dbReference type="Proteomes" id="UP001222325">
    <property type="component" value="Unassembled WGS sequence"/>
</dbReference>
<dbReference type="Pfam" id="PF08190">
    <property type="entry name" value="PIH1"/>
    <property type="match status" value="1"/>
</dbReference>